<organism evidence="3 4">
    <name type="scientific">Sanguibacteroides justesenii</name>
    <dbReference type="NCBI Taxonomy" id="1547597"/>
    <lineage>
        <taxon>Bacteria</taxon>
        <taxon>Pseudomonadati</taxon>
        <taxon>Bacteroidota</taxon>
        <taxon>Bacteroidia</taxon>
        <taxon>Bacteroidales</taxon>
        <taxon>Porphyromonadaceae</taxon>
        <taxon>Sanguibacteroides</taxon>
    </lineage>
</organism>
<keyword evidence="2" id="KW-0732">Signal</keyword>
<sequence>MKWSIIKWGVGLFLFVTSPLCAQQDADSIRIKEREAHRLARQERLRARYERKLMNYQTTWQKLIPKYQKLQFAGSIGLISLGMGWDYGKKDQWETDFLIGFIPRFSSNEAKITLTLKQNYIPWTNVYLAKRWSFDPLTTGIYVNTVLDDAFWVKEPDRYPSNYYKFSTRIRFHAFIGQRLTFGLDRSAPFKKMTVFYEFSTCDLYFISAVGNRYIGLGDILSLSFGIKLQIL</sequence>
<protein>
    <recommendedName>
        <fullName evidence="5">Outer membrane protein beta-barrel domain-containing protein</fullName>
    </recommendedName>
</protein>
<evidence type="ECO:0000313" key="3">
    <source>
        <dbReference type="EMBL" id="KIO42596.1"/>
    </source>
</evidence>
<dbReference type="AlphaFoldDB" id="A0A0C3RAM4"/>
<evidence type="ECO:0000256" key="1">
    <source>
        <dbReference type="SAM" id="Coils"/>
    </source>
</evidence>
<feature type="signal peptide" evidence="2">
    <location>
        <begin position="1"/>
        <end position="22"/>
    </location>
</feature>
<reference evidence="3 4" key="1">
    <citation type="submission" date="2014-07" db="EMBL/GenBank/DDBJ databases">
        <title>Porphyromonadaceae bacterium OUH 308042 = ATCC BAA-2681 = DSM 28342 draft genome.</title>
        <authorList>
            <person name="Sydenham T.V."/>
            <person name="Hasman H."/>
            <person name="Justensen U.S."/>
        </authorList>
    </citation>
    <scope>NUCLEOTIDE SEQUENCE [LARGE SCALE GENOMIC DNA]</scope>
    <source>
        <strain evidence="3 4">OUH 308042</strain>
    </source>
</reference>
<proteinExistence type="predicted"/>
<dbReference type="RefSeq" id="WP_041505608.1">
    <property type="nucleotide sequence ID" value="NZ_JPIU01000051.1"/>
</dbReference>
<dbReference type="Proteomes" id="UP000031980">
    <property type="component" value="Unassembled WGS sequence"/>
</dbReference>
<accession>A0A0C3RAM4</accession>
<feature type="chain" id="PRO_5043118880" description="Outer membrane protein beta-barrel domain-containing protein" evidence="2">
    <location>
        <begin position="23"/>
        <end position="232"/>
    </location>
</feature>
<feature type="coiled-coil region" evidence="1">
    <location>
        <begin position="32"/>
        <end position="59"/>
    </location>
</feature>
<keyword evidence="4" id="KW-1185">Reference proteome</keyword>
<evidence type="ECO:0000313" key="4">
    <source>
        <dbReference type="Proteomes" id="UP000031980"/>
    </source>
</evidence>
<dbReference type="EMBL" id="JPIU01000051">
    <property type="protein sequence ID" value="KIO42596.1"/>
    <property type="molecule type" value="Genomic_DNA"/>
</dbReference>
<evidence type="ECO:0000256" key="2">
    <source>
        <dbReference type="SAM" id="SignalP"/>
    </source>
</evidence>
<comment type="caution">
    <text evidence="3">The sequence shown here is derived from an EMBL/GenBank/DDBJ whole genome shotgun (WGS) entry which is preliminary data.</text>
</comment>
<gene>
    <name evidence="3" type="ORF">BA92_14625</name>
</gene>
<keyword evidence="1" id="KW-0175">Coiled coil</keyword>
<dbReference type="OrthoDB" id="5381546at2"/>
<evidence type="ECO:0008006" key="5">
    <source>
        <dbReference type="Google" id="ProtNLM"/>
    </source>
</evidence>
<name>A0A0C3RAM4_9PORP</name>